<keyword evidence="3" id="KW-1185">Reference proteome</keyword>
<protein>
    <submittedName>
        <fullName evidence="2">Nicotine blue oxidoreductase</fullName>
        <ecNumber evidence="2">1.1.1.328</ecNumber>
    </submittedName>
</protein>
<dbReference type="SUPFAM" id="SSF53448">
    <property type="entry name" value="Nucleotide-diphospho-sugar transferases"/>
    <property type="match status" value="1"/>
</dbReference>
<evidence type="ECO:0000313" key="3">
    <source>
        <dbReference type="Proteomes" id="UP000567922"/>
    </source>
</evidence>
<dbReference type="PANTHER" id="PTHR43777">
    <property type="entry name" value="MOLYBDENUM COFACTOR CYTIDYLYLTRANSFERASE"/>
    <property type="match status" value="1"/>
</dbReference>
<comment type="caution">
    <text evidence="2">The sequence shown here is derived from an EMBL/GenBank/DDBJ whole genome shotgun (WGS) entry which is preliminary data.</text>
</comment>
<organism evidence="2 3">
    <name type="scientific">Hoyosella altamirensis</name>
    <dbReference type="NCBI Taxonomy" id="616997"/>
    <lineage>
        <taxon>Bacteria</taxon>
        <taxon>Bacillati</taxon>
        <taxon>Actinomycetota</taxon>
        <taxon>Actinomycetes</taxon>
        <taxon>Mycobacteriales</taxon>
        <taxon>Hoyosellaceae</taxon>
        <taxon>Hoyosella</taxon>
    </lineage>
</organism>
<evidence type="ECO:0000259" key="1">
    <source>
        <dbReference type="Pfam" id="PF12804"/>
    </source>
</evidence>
<dbReference type="GO" id="GO:0016779">
    <property type="term" value="F:nucleotidyltransferase activity"/>
    <property type="evidence" value="ECO:0007669"/>
    <property type="project" value="UniProtKB-ARBA"/>
</dbReference>
<proteinExistence type="predicted"/>
<dbReference type="GO" id="GO:0016491">
    <property type="term" value="F:oxidoreductase activity"/>
    <property type="evidence" value="ECO:0007669"/>
    <property type="project" value="UniProtKB-KW"/>
</dbReference>
<gene>
    <name evidence="2" type="ORF">FHU29_003972</name>
</gene>
<dbReference type="AlphaFoldDB" id="A0A839RTU0"/>
<dbReference type="Proteomes" id="UP000567922">
    <property type="component" value="Unassembled WGS sequence"/>
</dbReference>
<dbReference type="EMBL" id="JACHWS010000004">
    <property type="protein sequence ID" value="MBB3039484.1"/>
    <property type="molecule type" value="Genomic_DNA"/>
</dbReference>
<dbReference type="Pfam" id="PF12804">
    <property type="entry name" value="NTP_transf_3"/>
    <property type="match status" value="1"/>
</dbReference>
<evidence type="ECO:0000313" key="2">
    <source>
        <dbReference type="EMBL" id="MBB3039484.1"/>
    </source>
</evidence>
<dbReference type="EC" id="1.1.1.328" evidence="2"/>
<name>A0A839RTU0_9ACTN</name>
<dbReference type="OrthoDB" id="4427994at2"/>
<dbReference type="PANTHER" id="PTHR43777:SF1">
    <property type="entry name" value="MOLYBDENUM COFACTOR CYTIDYLYLTRANSFERASE"/>
    <property type="match status" value="1"/>
</dbReference>
<feature type="domain" description="MobA-like NTP transferase" evidence="1">
    <location>
        <begin position="14"/>
        <end position="168"/>
    </location>
</feature>
<keyword evidence="2" id="KW-0560">Oxidoreductase</keyword>
<dbReference type="Gene3D" id="3.90.550.10">
    <property type="entry name" value="Spore Coat Polysaccharide Biosynthesis Protein SpsA, Chain A"/>
    <property type="match status" value="1"/>
</dbReference>
<dbReference type="RefSeq" id="WP_064438474.1">
    <property type="nucleotide sequence ID" value="NZ_BDDI01000001.1"/>
</dbReference>
<sequence length="191" mass="20178">MDSQIRRERLRAIGVVLAAGSGRRYGRPKILAEHGRWLESAINALADGGCAAVWVTTGAARPPIPAPALELYVPEWFHGLSQSVRAAVAAASTAGTCHTLVLHIVDTPDVGADVVARLLSVHSGVHTLARVSFRGVPGHPVAIGRSHWPALTRSLTGDTGAGNYLRTHNVHLVECGDLATGADIDWNPQQT</sequence>
<reference evidence="2 3" key="1">
    <citation type="submission" date="2020-08" db="EMBL/GenBank/DDBJ databases">
        <title>Sequencing the genomes of 1000 actinobacteria strains.</title>
        <authorList>
            <person name="Klenk H.-P."/>
        </authorList>
    </citation>
    <scope>NUCLEOTIDE SEQUENCE [LARGE SCALE GENOMIC DNA]</scope>
    <source>
        <strain evidence="2 3">DSM 45258</strain>
    </source>
</reference>
<dbReference type="InterPro" id="IPR025877">
    <property type="entry name" value="MobA-like_NTP_Trfase"/>
</dbReference>
<accession>A0A839RTU0</accession>
<dbReference type="InterPro" id="IPR029044">
    <property type="entry name" value="Nucleotide-diphossugar_trans"/>
</dbReference>